<gene>
    <name evidence="1" type="ORF">FisN_12Hu075</name>
</gene>
<organism evidence="1 2">
    <name type="scientific">Fistulifera solaris</name>
    <name type="common">Oleaginous diatom</name>
    <dbReference type="NCBI Taxonomy" id="1519565"/>
    <lineage>
        <taxon>Eukaryota</taxon>
        <taxon>Sar</taxon>
        <taxon>Stramenopiles</taxon>
        <taxon>Ochrophyta</taxon>
        <taxon>Bacillariophyta</taxon>
        <taxon>Bacillariophyceae</taxon>
        <taxon>Bacillariophycidae</taxon>
        <taxon>Naviculales</taxon>
        <taxon>Naviculaceae</taxon>
        <taxon>Fistulifera</taxon>
    </lineage>
</organism>
<sequence length="266" mass="30952">MSMSLPSKQNKPSLLELIPRSNLQPHQIAVSKGEELPTYKLLRTPETLDEWKSRTPPYGWRTGRWWSLVAFSFHPWPLPSFYDTVPTEQALIRAVRVNQNLKHLEFMAREHQWGRCIQKLFVVAETHKSLRSMKIKSYPDGYDPQYKWLKRLLTRNRYLKVTDILYGEIEADEETFRIYDLNQFFRDSKKLKEAPPAVRPSLVVTALTDEYMNDLQRTGLLLSDNVDVLCKLMHPVVHSSEGIVGEVDMEVENLPAAAALRKRKTT</sequence>
<proteinExistence type="predicted"/>
<evidence type="ECO:0000313" key="1">
    <source>
        <dbReference type="EMBL" id="GAX20228.1"/>
    </source>
</evidence>
<evidence type="ECO:0000313" key="2">
    <source>
        <dbReference type="Proteomes" id="UP000198406"/>
    </source>
</evidence>
<accession>A0A1Z5K2H6</accession>
<reference evidence="1 2" key="1">
    <citation type="journal article" date="2015" name="Plant Cell">
        <title>Oil accumulation by the oleaginous diatom Fistulifera solaris as revealed by the genome and transcriptome.</title>
        <authorList>
            <person name="Tanaka T."/>
            <person name="Maeda Y."/>
            <person name="Veluchamy A."/>
            <person name="Tanaka M."/>
            <person name="Abida H."/>
            <person name="Marechal E."/>
            <person name="Bowler C."/>
            <person name="Muto M."/>
            <person name="Sunaga Y."/>
            <person name="Tanaka M."/>
            <person name="Yoshino T."/>
            <person name="Taniguchi T."/>
            <person name="Fukuda Y."/>
            <person name="Nemoto M."/>
            <person name="Matsumoto M."/>
            <person name="Wong P.S."/>
            <person name="Aburatani S."/>
            <person name="Fujibuchi W."/>
        </authorList>
    </citation>
    <scope>NUCLEOTIDE SEQUENCE [LARGE SCALE GENOMIC DNA]</scope>
    <source>
        <strain evidence="1 2">JPCC DA0580</strain>
    </source>
</reference>
<name>A0A1Z5K2H6_FISSO</name>
<dbReference type="EMBL" id="BDSP01000144">
    <property type="protein sequence ID" value="GAX20228.1"/>
    <property type="molecule type" value="Genomic_DNA"/>
</dbReference>
<dbReference type="InParanoid" id="A0A1Z5K2H6"/>
<keyword evidence="2" id="KW-1185">Reference proteome</keyword>
<protein>
    <submittedName>
        <fullName evidence="1">Uncharacterized protein</fullName>
    </submittedName>
</protein>
<dbReference type="OrthoDB" id="120976at2759"/>
<dbReference type="AlphaFoldDB" id="A0A1Z5K2H6"/>
<comment type="caution">
    <text evidence="1">The sequence shown here is derived from an EMBL/GenBank/DDBJ whole genome shotgun (WGS) entry which is preliminary data.</text>
</comment>
<dbReference type="Proteomes" id="UP000198406">
    <property type="component" value="Unassembled WGS sequence"/>
</dbReference>